<evidence type="ECO:0000313" key="1">
    <source>
        <dbReference type="EMBL" id="NPE14615.1"/>
    </source>
</evidence>
<dbReference type="RefSeq" id="WP_285821961.1">
    <property type="nucleotide sequence ID" value="NZ_CASGKG010000034.1"/>
</dbReference>
<evidence type="ECO:0000313" key="2">
    <source>
        <dbReference type="Proteomes" id="UP001193734"/>
    </source>
</evidence>
<reference evidence="1 2" key="1">
    <citation type="submission" date="2020-05" db="EMBL/GenBank/DDBJ databases">
        <title>Distinct polysaccharide utilization as determinants for interspecies competition between intestinal Prevotella spp.</title>
        <authorList>
            <person name="Galvez E.J.C."/>
            <person name="Iljazovic A."/>
            <person name="Strowig T."/>
        </authorList>
    </citation>
    <scope>NUCLEOTIDE SEQUENCE [LARGE SCALE GENOMIC DNA]</scope>
    <source>
        <strain evidence="1 2">PROD</strain>
    </source>
</reference>
<organism evidence="1 2">
    <name type="scientific">Xylanibacter rodentium</name>
    <dbReference type="NCBI Taxonomy" id="2736289"/>
    <lineage>
        <taxon>Bacteria</taxon>
        <taxon>Pseudomonadati</taxon>
        <taxon>Bacteroidota</taxon>
        <taxon>Bacteroidia</taxon>
        <taxon>Bacteroidales</taxon>
        <taxon>Prevotellaceae</taxon>
        <taxon>Xylanibacter</taxon>
    </lineage>
</organism>
<comment type="caution">
    <text evidence="1">The sequence shown here is derived from an EMBL/GenBank/DDBJ whole genome shotgun (WGS) entry which is preliminary data.</text>
</comment>
<name>A0ABX2AY85_9BACT</name>
<accession>A0ABX2AY85</accession>
<protein>
    <submittedName>
        <fullName evidence="1">Uncharacterized protein</fullName>
    </submittedName>
</protein>
<dbReference type="EMBL" id="JABKKE010000016">
    <property type="protein sequence ID" value="NPE14615.1"/>
    <property type="molecule type" value="Genomic_DNA"/>
</dbReference>
<proteinExistence type="predicted"/>
<dbReference type="Proteomes" id="UP001193734">
    <property type="component" value="Unassembled WGS sequence"/>
</dbReference>
<keyword evidence="2" id="KW-1185">Reference proteome</keyword>
<gene>
    <name evidence="1" type="ORF">HPS55_09840</name>
</gene>
<sequence>MQSLRSFFVWLMRIHCCRGFGIQSPSDYAFVRYVVNEHYPYYSYSDLKALMPHVDWKTRKLCCLYFRIANFLQPDVIFGSFCAQAYYGYLHAGCNKALIIGRMEMQTMSVDHIVKGLFVISVSDADFTSLLAKVIGVAGESSIMVVEDIYADKEAKARWREIKADERVGVTFDLYYAGIVFFDLKRYKQSYKINF</sequence>